<keyword evidence="2" id="KW-1185">Reference proteome</keyword>
<evidence type="ECO:0000313" key="1">
    <source>
        <dbReference type="EMBL" id="MBT1155695.1"/>
    </source>
</evidence>
<gene>
    <name evidence="1" type="ORF">J1C56_08825</name>
</gene>
<comment type="caution">
    <text evidence="1">The sequence shown here is derived from an EMBL/GenBank/DDBJ whole genome shotgun (WGS) entry which is preliminary data.</text>
</comment>
<dbReference type="Proteomes" id="UP001138921">
    <property type="component" value="Unassembled WGS sequence"/>
</dbReference>
<reference evidence="1" key="2">
    <citation type="submission" date="2021-03" db="EMBL/GenBank/DDBJ databases">
        <authorList>
            <person name="Artuso I."/>
            <person name="Turrini P."/>
            <person name="Pirolo M."/>
            <person name="Lugli G.A."/>
            <person name="Ventura M."/>
            <person name="Visca P."/>
        </authorList>
    </citation>
    <scope>NUCLEOTIDE SEQUENCE</scope>
    <source>
        <strain evidence="1">LMG 26462</strain>
    </source>
</reference>
<name>A0A9X1A9D0_9HYPH</name>
<reference evidence="1" key="1">
    <citation type="journal article" date="2021" name="Microorganisms">
        <title>Phylogenomic Reconstruction and Metabolic Potential of the Genus Aminobacter.</title>
        <authorList>
            <person name="Artuso I."/>
            <person name="Turrini P."/>
            <person name="Pirolo M."/>
            <person name="Lugli G.A."/>
            <person name="Ventura M."/>
            <person name="Visca P."/>
        </authorList>
    </citation>
    <scope>NUCLEOTIDE SEQUENCE</scope>
    <source>
        <strain evidence="1">LMG 26462</strain>
    </source>
</reference>
<dbReference type="EMBL" id="JAFLWW010000002">
    <property type="protein sequence ID" value="MBT1155695.1"/>
    <property type="molecule type" value="Genomic_DNA"/>
</dbReference>
<dbReference type="AlphaFoldDB" id="A0A9X1A9D0"/>
<organism evidence="1 2">
    <name type="scientific">Aminobacter anthyllidis</name>
    <dbReference type="NCBI Taxonomy" id="1035067"/>
    <lineage>
        <taxon>Bacteria</taxon>
        <taxon>Pseudomonadati</taxon>
        <taxon>Pseudomonadota</taxon>
        <taxon>Alphaproteobacteria</taxon>
        <taxon>Hyphomicrobiales</taxon>
        <taxon>Phyllobacteriaceae</taxon>
        <taxon>Aminobacter</taxon>
    </lineage>
</organism>
<accession>A0A9X1A9D0</accession>
<protein>
    <submittedName>
        <fullName evidence="1">Uncharacterized protein</fullName>
    </submittedName>
</protein>
<sequence length="71" mass="7864">MEGLRMTDPKTPEDELEASVDAAIVACDDDLRATIRVLMVANAYLEDELALAIPAVSYGYSKGWHARRRVL</sequence>
<proteinExistence type="predicted"/>
<evidence type="ECO:0000313" key="2">
    <source>
        <dbReference type="Proteomes" id="UP001138921"/>
    </source>
</evidence>